<dbReference type="EMBL" id="JABLUU010000058">
    <property type="protein sequence ID" value="MBT0676956.1"/>
    <property type="molecule type" value="Genomic_DNA"/>
</dbReference>
<keyword evidence="1" id="KW-0472">Membrane</keyword>
<evidence type="ECO:0000313" key="3">
    <source>
        <dbReference type="Proteomes" id="UP001519538"/>
    </source>
</evidence>
<keyword evidence="1" id="KW-1133">Transmembrane helix</keyword>
<feature type="transmembrane region" description="Helical" evidence="1">
    <location>
        <begin position="16"/>
        <end position="34"/>
    </location>
</feature>
<sequence>GTVTLLLVLNRRRGRGITVFLMMLSLLVSLRYIVWRLTATVQFSNWLQTALAVLLLLAEAYALMTLCLSYF</sequence>
<comment type="caution">
    <text evidence="2">The sequence shown here is derived from an EMBL/GenBank/DDBJ whole genome shotgun (WGS) entry which is preliminary data.</text>
</comment>
<dbReference type="PRINTS" id="PR01439">
    <property type="entry name" value="CELLSNTHASEA"/>
</dbReference>
<dbReference type="InterPro" id="IPR003919">
    <property type="entry name" value="Cell_synth_A"/>
</dbReference>
<keyword evidence="1" id="KW-0812">Transmembrane</keyword>
<feature type="transmembrane region" description="Helical" evidence="1">
    <location>
        <begin position="46"/>
        <end position="68"/>
    </location>
</feature>
<accession>A0ABS5SRZ1</accession>
<dbReference type="GeneID" id="79189337"/>
<feature type="non-terminal residue" evidence="2">
    <location>
        <position position="71"/>
    </location>
</feature>
<protein>
    <submittedName>
        <fullName evidence="2">Uncharacterized protein</fullName>
    </submittedName>
</protein>
<name>A0ABS5SRZ1_9PROT</name>
<gene>
    <name evidence="2" type="ORF">HNO79_16470</name>
</gene>
<dbReference type="RefSeq" id="WP_214165959.1">
    <property type="nucleotide sequence ID" value="NZ_JABLUU010000058.1"/>
</dbReference>
<proteinExistence type="predicted"/>
<keyword evidence="3" id="KW-1185">Reference proteome</keyword>
<feature type="non-terminal residue" evidence="2">
    <location>
        <position position="1"/>
    </location>
</feature>
<organism evidence="2 3">
    <name type="scientific">Komagataeibacter oboediens</name>
    <dbReference type="NCBI Taxonomy" id="65958"/>
    <lineage>
        <taxon>Bacteria</taxon>
        <taxon>Pseudomonadati</taxon>
        <taxon>Pseudomonadota</taxon>
        <taxon>Alphaproteobacteria</taxon>
        <taxon>Acetobacterales</taxon>
        <taxon>Acetobacteraceae</taxon>
        <taxon>Komagataeibacter</taxon>
    </lineage>
</organism>
<reference evidence="2 3" key="1">
    <citation type="journal article" date="2021" name="Astrobiology">
        <title>Bacterial Cellulose Retains Robustness but Its Synthesis Declines After Exposure to a Mars-Like Environment Simulated Outside the International Space Station.</title>
        <authorList>
            <person name="Orlovska I."/>
            <person name="Podolich O."/>
            <person name="Kukharenko O."/>
            <person name="Zaets I."/>
            <person name="Reva O."/>
            <person name="Khirunenko L."/>
            <person name="Zmejkoski D."/>
            <person name="Rogalsky S."/>
            <person name="Barh D."/>
            <person name="Tiwari S."/>
            <person name="Kumavath R."/>
            <person name="Goes-Neto A."/>
            <person name="Azevedo V."/>
            <person name="Brenig B."/>
            <person name="Ghosh P."/>
            <person name="de Vera J.P."/>
            <person name="Kozyrovska N."/>
        </authorList>
    </citation>
    <scope>NUCLEOTIDE SEQUENCE [LARGE SCALE GENOMIC DNA]</scope>
    <source>
        <strain evidence="2 3">IMBG 311</strain>
    </source>
</reference>
<dbReference type="Proteomes" id="UP001519538">
    <property type="component" value="Unassembled WGS sequence"/>
</dbReference>
<evidence type="ECO:0000256" key="1">
    <source>
        <dbReference type="SAM" id="Phobius"/>
    </source>
</evidence>
<evidence type="ECO:0000313" key="2">
    <source>
        <dbReference type="EMBL" id="MBT0676956.1"/>
    </source>
</evidence>